<gene>
    <name evidence="2" type="ORF">g.85759</name>
</gene>
<feature type="chain" id="PRO_5015442142" description="Secreted protein" evidence="1">
    <location>
        <begin position="24"/>
        <end position="118"/>
    </location>
</feature>
<evidence type="ECO:0000256" key="1">
    <source>
        <dbReference type="SAM" id="SignalP"/>
    </source>
</evidence>
<evidence type="ECO:0000313" key="2">
    <source>
        <dbReference type="EMBL" id="MBY84484.1"/>
    </source>
</evidence>
<dbReference type="AlphaFoldDB" id="A0A2S2R3H7"/>
<keyword evidence="1" id="KW-0732">Signal</keyword>
<dbReference type="EMBL" id="GGMS01015281">
    <property type="protein sequence ID" value="MBY84484.1"/>
    <property type="molecule type" value="Transcribed_RNA"/>
</dbReference>
<proteinExistence type="predicted"/>
<feature type="signal peptide" evidence="1">
    <location>
        <begin position="1"/>
        <end position="23"/>
    </location>
</feature>
<name>A0A2S2R3H7_9HEMI</name>
<protein>
    <recommendedName>
        <fullName evidence="3">Secreted protein</fullName>
    </recommendedName>
</protein>
<accession>A0A2S2R3H7</accession>
<evidence type="ECO:0008006" key="3">
    <source>
        <dbReference type="Google" id="ProtNLM"/>
    </source>
</evidence>
<reference evidence="2" key="1">
    <citation type="submission" date="2018-04" db="EMBL/GenBank/DDBJ databases">
        <title>Transcriptome assembly of Sipha flava.</title>
        <authorList>
            <person name="Scully E.D."/>
            <person name="Geib S.M."/>
            <person name="Palmer N.A."/>
            <person name="Koch K."/>
            <person name="Bradshaw J."/>
            <person name="Heng-Moss T."/>
            <person name="Sarath G."/>
        </authorList>
    </citation>
    <scope>NUCLEOTIDE SEQUENCE</scope>
</reference>
<organism evidence="2">
    <name type="scientific">Sipha flava</name>
    <name type="common">yellow sugarcane aphid</name>
    <dbReference type="NCBI Taxonomy" id="143950"/>
    <lineage>
        <taxon>Eukaryota</taxon>
        <taxon>Metazoa</taxon>
        <taxon>Ecdysozoa</taxon>
        <taxon>Arthropoda</taxon>
        <taxon>Hexapoda</taxon>
        <taxon>Insecta</taxon>
        <taxon>Pterygota</taxon>
        <taxon>Neoptera</taxon>
        <taxon>Paraneoptera</taxon>
        <taxon>Hemiptera</taxon>
        <taxon>Sternorrhyncha</taxon>
        <taxon>Aphidomorpha</taxon>
        <taxon>Aphidoidea</taxon>
        <taxon>Aphididae</taxon>
        <taxon>Sipha</taxon>
    </lineage>
</organism>
<sequence length="118" mass="13285">MKYVFSLFLLLLFFFFARPRGDARRHRSITPGRQCTHTHNYFPVKVTNISTPPPHHRRVIAAATADEATAAVASVRFVLAAAVHTSKAARVAYRRRNSAGPAHAHAERLRPGLWVFVR</sequence>